<dbReference type="Gene3D" id="2.170.130.10">
    <property type="entry name" value="TonB-dependent receptor, plug domain"/>
    <property type="match status" value="1"/>
</dbReference>
<comment type="subcellular location">
    <subcellularLocation>
        <location evidence="1 8">Cell outer membrane</location>
        <topology evidence="1 8">Multi-pass membrane protein</topology>
    </subcellularLocation>
</comment>
<sequence length="704" mass="79368">MNKSILAKLCVLLMGTGVLYAQQSTEQDTLTKEPVQLDEVLVEGKRKTDPVFSTFKSEPARKIVQSKNVADLFKDINGFGLIKRGNYAIDPSFRASQYEQLNVQFNGGTKVMHACPNRMDPITTHVIPEEIERVEVVKGPYTFRYGPTFGGIVNLVTQEVEKQAKGYHGTVNFGGENNGNALTSFANLKYVGEQFDVNLNFGYRDFGNYEDGDGNEIPSSFRSTDYGVQVGFNPTENQRLQVGFRQSFGRDVLHAGLPMDTEIDDSNVLSVDYKLDNISDGLKTLNAKVYRSKVDHVMTNELRPSFMMTEAVSEVDATTIGGRVELEWRPGSDIKLYTGLDAFSVGRTGERTRLVKRNMMTGDPLPAPMEFVDGVWQDSQIDDYGLFVEAKYPLSTKLLLNVGARYDMVCSKSDDPSDDFIAEYPDLDTRTEHNISTTASFKYMVSSDVLLELAFGRGMRSANMIERYINHFTVGQDPFEYVGNPNLDAEVNNQFELGIKAKTDFENYFFNRLDYGASVYYSIYDNYIVPVIDPTLDKKYMPMAEPTEVKRFVNLDDAYKTGFEVYGELAFLEDFSFKTELSYVYAKNKDLNESLPLTPPLVTRFNFNFEKERIWAKATYTLTSEQSDIALSFGEQVTDGYGVVDLSFGARPFKHFTVGVAASNIFDATYNNHLNFSFVNQADFGRVPINDPGRNLSAFVQYKF</sequence>
<keyword evidence="4 8" id="KW-0812">Transmembrane</keyword>
<dbReference type="RefSeq" id="WP_224836088.1">
    <property type="nucleotide sequence ID" value="NZ_AP027268.1"/>
</dbReference>
<keyword evidence="7 8" id="KW-0998">Cell outer membrane</keyword>
<keyword evidence="3 8" id="KW-1134">Transmembrane beta strand</keyword>
<evidence type="ECO:0000256" key="4">
    <source>
        <dbReference type="ARBA" id="ARBA00022692"/>
    </source>
</evidence>
<gene>
    <name evidence="13" type="ORF">MACH07_10830</name>
</gene>
<dbReference type="PANTHER" id="PTHR30069:SF49">
    <property type="entry name" value="OUTER MEMBRANE PROTEIN C"/>
    <property type="match status" value="1"/>
</dbReference>
<dbReference type="InterPro" id="IPR039426">
    <property type="entry name" value="TonB-dep_rcpt-like"/>
</dbReference>
<dbReference type="AlphaFoldDB" id="A0AA48HY76"/>
<protein>
    <submittedName>
        <fullName evidence="13">Ligand-gated channel</fullName>
    </submittedName>
</protein>
<dbReference type="InterPro" id="IPR012910">
    <property type="entry name" value="Plug_dom"/>
</dbReference>
<keyword evidence="10" id="KW-0732">Signal</keyword>
<dbReference type="InterPro" id="IPR036942">
    <property type="entry name" value="Beta-barrel_TonB_sf"/>
</dbReference>
<dbReference type="InterPro" id="IPR000531">
    <property type="entry name" value="Beta-barrel_TonB"/>
</dbReference>
<keyword evidence="5 9" id="KW-0798">TonB box</keyword>
<keyword evidence="2 8" id="KW-0813">Transport</keyword>
<dbReference type="PANTHER" id="PTHR30069">
    <property type="entry name" value="TONB-DEPENDENT OUTER MEMBRANE RECEPTOR"/>
    <property type="match status" value="1"/>
</dbReference>
<dbReference type="EMBL" id="AP027268">
    <property type="protein sequence ID" value="BDW92251.1"/>
    <property type="molecule type" value="Genomic_DNA"/>
</dbReference>
<dbReference type="Pfam" id="PF07715">
    <property type="entry name" value="Plug"/>
    <property type="match status" value="1"/>
</dbReference>
<dbReference type="GO" id="GO:0044718">
    <property type="term" value="P:siderophore transmembrane transport"/>
    <property type="evidence" value="ECO:0007669"/>
    <property type="project" value="TreeGrafter"/>
</dbReference>
<evidence type="ECO:0000256" key="7">
    <source>
        <dbReference type="ARBA" id="ARBA00023237"/>
    </source>
</evidence>
<evidence type="ECO:0000256" key="3">
    <source>
        <dbReference type="ARBA" id="ARBA00022452"/>
    </source>
</evidence>
<keyword evidence="14" id="KW-1185">Reference proteome</keyword>
<name>A0AA48HY76_9FLAO</name>
<evidence type="ECO:0000256" key="10">
    <source>
        <dbReference type="SAM" id="SignalP"/>
    </source>
</evidence>
<evidence type="ECO:0000256" key="9">
    <source>
        <dbReference type="RuleBase" id="RU003357"/>
    </source>
</evidence>
<reference evidence="13 14" key="1">
    <citation type="submission" date="2023-01" db="EMBL/GenBank/DDBJ databases">
        <title>Complete genome sequence of Muricauda aquimarina strain IFOP_LL357.</title>
        <authorList>
            <person name="Gajardo G."/>
            <person name="Ueki S."/>
            <person name="Maruyama F."/>
        </authorList>
    </citation>
    <scope>NUCLEOTIDE SEQUENCE [LARGE SCALE GENOMIC DNA]</scope>
    <source>
        <strain evidence="13 14">IFOP_LL357</strain>
    </source>
</reference>
<evidence type="ECO:0000256" key="8">
    <source>
        <dbReference type="PROSITE-ProRule" id="PRU01360"/>
    </source>
</evidence>
<feature type="domain" description="TonB-dependent receptor-like beta-barrel" evidence="11">
    <location>
        <begin position="194"/>
        <end position="665"/>
    </location>
</feature>
<dbReference type="InterPro" id="IPR037066">
    <property type="entry name" value="Plug_dom_sf"/>
</dbReference>
<evidence type="ECO:0000259" key="12">
    <source>
        <dbReference type="Pfam" id="PF07715"/>
    </source>
</evidence>
<dbReference type="GO" id="GO:0015344">
    <property type="term" value="F:siderophore uptake transmembrane transporter activity"/>
    <property type="evidence" value="ECO:0007669"/>
    <property type="project" value="TreeGrafter"/>
</dbReference>
<evidence type="ECO:0000256" key="5">
    <source>
        <dbReference type="ARBA" id="ARBA00023077"/>
    </source>
</evidence>
<evidence type="ECO:0000313" key="13">
    <source>
        <dbReference type="EMBL" id="BDW92251.1"/>
    </source>
</evidence>
<keyword evidence="6 8" id="KW-0472">Membrane</keyword>
<dbReference type="GO" id="GO:0009279">
    <property type="term" value="C:cell outer membrane"/>
    <property type="evidence" value="ECO:0007669"/>
    <property type="project" value="UniProtKB-SubCell"/>
</dbReference>
<feature type="signal peptide" evidence="10">
    <location>
        <begin position="1"/>
        <end position="21"/>
    </location>
</feature>
<evidence type="ECO:0000256" key="2">
    <source>
        <dbReference type="ARBA" id="ARBA00022448"/>
    </source>
</evidence>
<organism evidence="13 14">
    <name type="scientific">Flagellimonas marinaquae</name>
    <dbReference type="NCBI Taxonomy" id="254955"/>
    <lineage>
        <taxon>Bacteria</taxon>
        <taxon>Pseudomonadati</taxon>
        <taxon>Bacteroidota</taxon>
        <taxon>Flavobacteriia</taxon>
        <taxon>Flavobacteriales</taxon>
        <taxon>Flavobacteriaceae</taxon>
        <taxon>Flagellimonas</taxon>
    </lineage>
</organism>
<evidence type="ECO:0000256" key="1">
    <source>
        <dbReference type="ARBA" id="ARBA00004571"/>
    </source>
</evidence>
<evidence type="ECO:0000259" key="11">
    <source>
        <dbReference type="Pfam" id="PF00593"/>
    </source>
</evidence>
<evidence type="ECO:0000256" key="6">
    <source>
        <dbReference type="ARBA" id="ARBA00023136"/>
    </source>
</evidence>
<accession>A0AA48HY76</accession>
<proteinExistence type="inferred from homology"/>
<comment type="similarity">
    <text evidence="8 9">Belongs to the TonB-dependent receptor family.</text>
</comment>
<dbReference type="Pfam" id="PF00593">
    <property type="entry name" value="TonB_dep_Rec_b-barrel"/>
    <property type="match status" value="1"/>
</dbReference>
<dbReference type="SUPFAM" id="SSF56935">
    <property type="entry name" value="Porins"/>
    <property type="match status" value="1"/>
</dbReference>
<feature type="domain" description="TonB-dependent receptor plug" evidence="12">
    <location>
        <begin position="63"/>
        <end position="147"/>
    </location>
</feature>
<dbReference type="CDD" id="cd01347">
    <property type="entry name" value="ligand_gated_channel"/>
    <property type="match status" value="1"/>
</dbReference>
<dbReference type="Gene3D" id="2.40.170.20">
    <property type="entry name" value="TonB-dependent receptor, beta-barrel domain"/>
    <property type="match status" value="1"/>
</dbReference>
<evidence type="ECO:0000313" key="14">
    <source>
        <dbReference type="Proteomes" id="UP001330184"/>
    </source>
</evidence>
<dbReference type="PROSITE" id="PS52016">
    <property type="entry name" value="TONB_DEPENDENT_REC_3"/>
    <property type="match status" value="1"/>
</dbReference>
<dbReference type="Proteomes" id="UP001330184">
    <property type="component" value="Chromosome"/>
</dbReference>
<feature type="chain" id="PRO_5041450891" evidence="10">
    <location>
        <begin position="22"/>
        <end position="704"/>
    </location>
</feature>